<organism evidence="3 4">
    <name type="scientific">Fervidobacterium gondwanense DSM 13020</name>
    <dbReference type="NCBI Taxonomy" id="1121883"/>
    <lineage>
        <taxon>Bacteria</taxon>
        <taxon>Thermotogati</taxon>
        <taxon>Thermotogota</taxon>
        <taxon>Thermotogae</taxon>
        <taxon>Thermotogales</taxon>
        <taxon>Fervidobacteriaceae</taxon>
        <taxon>Fervidobacterium</taxon>
    </lineage>
</organism>
<protein>
    <submittedName>
        <fullName evidence="3">Nicotinamidase/pyrazinamidase</fullName>
    </submittedName>
</protein>
<reference evidence="4" key="1">
    <citation type="submission" date="2016-12" db="EMBL/GenBank/DDBJ databases">
        <authorList>
            <person name="Varghese N."/>
            <person name="Submissions S."/>
        </authorList>
    </citation>
    <scope>NUCLEOTIDE SEQUENCE [LARGE SCALE GENOMIC DNA]</scope>
    <source>
        <strain evidence="4">DSM 13020</strain>
    </source>
</reference>
<dbReference type="STRING" id="1121883.SAMN02745226_00582"/>
<dbReference type="SUPFAM" id="SSF52499">
    <property type="entry name" value="Isochorismatase-like hydrolases"/>
    <property type="match status" value="1"/>
</dbReference>
<dbReference type="OrthoDB" id="9796485at2"/>
<dbReference type="Pfam" id="PF00857">
    <property type="entry name" value="Isochorismatase"/>
    <property type="match status" value="1"/>
</dbReference>
<evidence type="ECO:0000256" key="1">
    <source>
        <dbReference type="ARBA" id="ARBA00022801"/>
    </source>
</evidence>
<gene>
    <name evidence="3" type="ORF">SAMN02745226_00582</name>
</gene>
<dbReference type="Gene3D" id="3.40.50.850">
    <property type="entry name" value="Isochorismatase-like"/>
    <property type="match status" value="1"/>
</dbReference>
<evidence type="ECO:0000313" key="3">
    <source>
        <dbReference type="EMBL" id="SHN54240.1"/>
    </source>
</evidence>
<sequence>MEALIIVDLQNDFAKPGGALYFQGAENVISPIIELVNDFKKRNLPIIYTRDWHEDNDYEFDVWGVHCLHDTKGSEIVDELKEALVGYDKAYEIKKSRYSAFYGTNLENLLKELGVTSVHVGGLVTHICVLFTVEELRNRGIETTVHTKCVDSFDKAMHEFALRQMKEVLLAKLV</sequence>
<dbReference type="AlphaFoldDB" id="A0A1M7S727"/>
<dbReference type="InterPro" id="IPR036380">
    <property type="entry name" value="Isochorismatase-like_sf"/>
</dbReference>
<dbReference type="PANTHER" id="PTHR43540">
    <property type="entry name" value="PEROXYUREIDOACRYLATE/UREIDOACRYLATE AMIDOHYDROLASE-RELATED"/>
    <property type="match status" value="1"/>
</dbReference>
<dbReference type="RefSeq" id="WP_072758132.1">
    <property type="nucleotide sequence ID" value="NZ_FRDJ01000002.1"/>
</dbReference>
<accession>A0A1M7S727</accession>
<dbReference type="EMBL" id="FRDJ01000002">
    <property type="protein sequence ID" value="SHN54240.1"/>
    <property type="molecule type" value="Genomic_DNA"/>
</dbReference>
<keyword evidence="4" id="KW-1185">Reference proteome</keyword>
<dbReference type="Proteomes" id="UP000184207">
    <property type="component" value="Unassembled WGS sequence"/>
</dbReference>
<dbReference type="InterPro" id="IPR050272">
    <property type="entry name" value="Isochorismatase-like_hydrls"/>
</dbReference>
<evidence type="ECO:0000313" key="4">
    <source>
        <dbReference type="Proteomes" id="UP000184207"/>
    </source>
</evidence>
<name>A0A1M7S727_FERGO</name>
<proteinExistence type="predicted"/>
<feature type="domain" description="Isochorismatase-like" evidence="2">
    <location>
        <begin position="3"/>
        <end position="167"/>
    </location>
</feature>
<dbReference type="InterPro" id="IPR000868">
    <property type="entry name" value="Isochorismatase-like_dom"/>
</dbReference>
<dbReference type="PANTHER" id="PTHR43540:SF6">
    <property type="entry name" value="ISOCHORISMATASE-LIKE DOMAIN-CONTAINING PROTEIN"/>
    <property type="match status" value="1"/>
</dbReference>
<dbReference type="GO" id="GO:0016787">
    <property type="term" value="F:hydrolase activity"/>
    <property type="evidence" value="ECO:0007669"/>
    <property type="project" value="UniProtKB-KW"/>
</dbReference>
<evidence type="ECO:0000259" key="2">
    <source>
        <dbReference type="Pfam" id="PF00857"/>
    </source>
</evidence>
<dbReference type="CDD" id="cd00431">
    <property type="entry name" value="cysteine_hydrolases"/>
    <property type="match status" value="1"/>
</dbReference>
<keyword evidence="1" id="KW-0378">Hydrolase</keyword>